<keyword evidence="9" id="KW-1133">Transmembrane helix</keyword>
<dbReference type="InterPro" id="IPR003960">
    <property type="entry name" value="ATPase_AAA_CS"/>
</dbReference>
<dbReference type="InterPro" id="IPR027417">
    <property type="entry name" value="P-loop_NTPase"/>
</dbReference>
<evidence type="ECO:0000256" key="6">
    <source>
        <dbReference type="ARBA" id="ARBA00022792"/>
    </source>
</evidence>
<dbReference type="SUPFAM" id="SSF52540">
    <property type="entry name" value="P-loop containing nucleoside triphosphate hydrolases"/>
    <property type="match status" value="1"/>
</dbReference>
<evidence type="ECO:0000256" key="7">
    <source>
        <dbReference type="ARBA" id="ARBA00022801"/>
    </source>
</evidence>
<dbReference type="Proteomes" id="UP000285301">
    <property type="component" value="Unassembled WGS sequence"/>
</dbReference>
<accession>A0A3S3PEI8</accession>
<name>A0A3S3PEI8_9ACAR</name>
<dbReference type="GO" id="GO:0005743">
    <property type="term" value="C:mitochondrial inner membrane"/>
    <property type="evidence" value="ECO:0007669"/>
    <property type="project" value="UniProtKB-SubCell"/>
</dbReference>
<keyword evidence="18" id="KW-1185">Reference proteome</keyword>
<dbReference type="InterPro" id="IPR057495">
    <property type="entry name" value="AAA_lid_BCS1"/>
</dbReference>
<dbReference type="Gene3D" id="3.40.50.300">
    <property type="entry name" value="P-loop containing nucleotide triphosphate hydrolases"/>
    <property type="match status" value="1"/>
</dbReference>
<evidence type="ECO:0000259" key="15">
    <source>
        <dbReference type="SMART" id="SM00382"/>
    </source>
</evidence>
<comment type="similarity">
    <text evidence="2">Belongs to the AAA ATPase family. BCS1 subfamily.</text>
</comment>
<keyword evidence="5 14" id="KW-0547">Nucleotide-binding</keyword>
<evidence type="ECO:0000256" key="10">
    <source>
        <dbReference type="ARBA" id="ARBA00023128"/>
    </source>
</evidence>
<dbReference type="GO" id="GO:0016887">
    <property type="term" value="F:ATP hydrolysis activity"/>
    <property type="evidence" value="ECO:0007669"/>
    <property type="project" value="InterPro"/>
</dbReference>
<keyword evidence="8 14" id="KW-0067">ATP-binding</keyword>
<dbReference type="STRING" id="1965070.A0A3S3PEI8"/>
<comment type="catalytic activity">
    <reaction evidence="13">
        <text>ATP + H2O = ADP + phosphate + H(+)</text>
        <dbReference type="Rhea" id="RHEA:13065"/>
        <dbReference type="ChEBI" id="CHEBI:15377"/>
        <dbReference type="ChEBI" id="CHEBI:15378"/>
        <dbReference type="ChEBI" id="CHEBI:30616"/>
        <dbReference type="ChEBI" id="CHEBI:43474"/>
        <dbReference type="ChEBI" id="CHEBI:456216"/>
    </reaction>
    <physiologicalReaction direction="left-to-right" evidence="13">
        <dbReference type="Rhea" id="RHEA:13066"/>
    </physiologicalReaction>
</comment>
<dbReference type="AlphaFoldDB" id="A0A3S3PEI8"/>
<evidence type="ECO:0000256" key="5">
    <source>
        <dbReference type="ARBA" id="ARBA00022741"/>
    </source>
</evidence>
<gene>
    <name evidence="17" type="ORF">B4U79_13948</name>
</gene>
<dbReference type="InterPro" id="IPR003593">
    <property type="entry name" value="AAA+_ATPase"/>
</dbReference>
<dbReference type="OrthoDB" id="10251412at2759"/>
<dbReference type="Pfam" id="PF25426">
    <property type="entry name" value="AAA_lid_BCS1"/>
    <property type="match status" value="1"/>
</dbReference>
<comment type="subcellular location">
    <subcellularLocation>
        <location evidence="1">Mitochondrion inner membrane</location>
        <topology evidence="1">Single-pass membrane protein</topology>
    </subcellularLocation>
</comment>
<dbReference type="PROSITE" id="PS00674">
    <property type="entry name" value="AAA"/>
    <property type="match status" value="1"/>
</dbReference>
<dbReference type="Pfam" id="PF00004">
    <property type="entry name" value="AAA"/>
    <property type="match status" value="1"/>
</dbReference>
<comment type="caution">
    <text evidence="17">The sequence shown here is derived from an EMBL/GenBank/DDBJ whole genome shotgun (WGS) entry which is preliminary data.</text>
</comment>
<feature type="domain" description="AAA+ ATPase" evidence="15">
    <location>
        <begin position="221"/>
        <end position="347"/>
    </location>
</feature>
<sequence>MNRATIGKAFSSENYNVAVALIFTLLFLLFVKKLAIALFDLFCRYFVVRVEINEYDDEGGEAYGWVLLWSSHQLSECRNNSLGVETKQDETGKYESTYKYFPSIGTYYFTFNGCLIKFQRTHYPKDRSRGLLVLSYIGRDKSIFEALLREAENFYKERNKVENRTCVYSGSKGYWNQIGNPRRIRPLSSVLLPSEVTKRLIDDLTEFAKSEDWYIEHGIQYRRGYLLYGPAGCGKSSFVKAIAGELGKNICTLSLSSPCLTDDTLNELFNSTPENSIILLEDIDAAFKERKSDETNITFSGFLNALDGVASTEQRIIFMTTNFLDRLDPALIRPGRVDVKQLIDYPTHEQVEAMFKRFYPECDESLVKQFCDLVETKNEVSMAALQNCFVVHKYDAQQAFENITKFI</sequence>
<reference evidence="17 18" key="1">
    <citation type="journal article" date="2018" name="Gigascience">
        <title>Genomes of trombidid mites reveal novel predicted allergens and laterally-transferred genes associated with secondary metabolism.</title>
        <authorList>
            <person name="Dong X."/>
            <person name="Chaisiri K."/>
            <person name="Xia D."/>
            <person name="Armstrong S.D."/>
            <person name="Fang Y."/>
            <person name="Donnelly M.J."/>
            <person name="Kadowaki T."/>
            <person name="McGarry J.W."/>
            <person name="Darby A.C."/>
            <person name="Makepeace B.L."/>
        </authorList>
    </citation>
    <scope>NUCLEOTIDE SEQUENCE [LARGE SCALE GENOMIC DNA]</scope>
    <source>
        <strain evidence="17">UoL-WK</strain>
    </source>
</reference>
<evidence type="ECO:0000256" key="1">
    <source>
        <dbReference type="ARBA" id="ARBA00004434"/>
    </source>
</evidence>
<organism evidence="17 18">
    <name type="scientific">Dinothrombium tinctorium</name>
    <dbReference type="NCBI Taxonomy" id="1965070"/>
    <lineage>
        <taxon>Eukaryota</taxon>
        <taxon>Metazoa</taxon>
        <taxon>Ecdysozoa</taxon>
        <taxon>Arthropoda</taxon>
        <taxon>Chelicerata</taxon>
        <taxon>Arachnida</taxon>
        <taxon>Acari</taxon>
        <taxon>Acariformes</taxon>
        <taxon>Trombidiformes</taxon>
        <taxon>Prostigmata</taxon>
        <taxon>Anystina</taxon>
        <taxon>Parasitengona</taxon>
        <taxon>Trombidioidea</taxon>
        <taxon>Trombidiidae</taxon>
        <taxon>Dinothrombium</taxon>
    </lineage>
</organism>
<keyword evidence="7" id="KW-0378">Hydrolase</keyword>
<dbReference type="Pfam" id="PF08740">
    <property type="entry name" value="BCS1_N"/>
    <property type="match status" value="1"/>
</dbReference>
<dbReference type="CDD" id="cd19510">
    <property type="entry name" value="RecA-like_BCS1"/>
    <property type="match status" value="1"/>
</dbReference>
<evidence type="ECO:0000256" key="3">
    <source>
        <dbReference type="ARBA" id="ARBA00016942"/>
    </source>
</evidence>
<evidence type="ECO:0000259" key="16">
    <source>
        <dbReference type="SMART" id="SM01024"/>
    </source>
</evidence>
<keyword evidence="10" id="KW-0496">Mitochondrion</keyword>
<keyword evidence="6" id="KW-0999">Mitochondrion inner membrane</keyword>
<evidence type="ECO:0000256" key="8">
    <source>
        <dbReference type="ARBA" id="ARBA00022840"/>
    </source>
</evidence>
<dbReference type="InterPro" id="IPR050747">
    <property type="entry name" value="Mitochondrial_chaperone_BCS1"/>
</dbReference>
<evidence type="ECO:0000256" key="13">
    <source>
        <dbReference type="ARBA" id="ARBA00048778"/>
    </source>
</evidence>
<dbReference type="PANTHER" id="PTHR23070">
    <property type="entry name" value="BCS1 AAA-TYPE ATPASE"/>
    <property type="match status" value="1"/>
</dbReference>
<evidence type="ECO:0000256" key="2">
    <source>
        <dbReference type="ARBA" id="ARBA00007448"/>
    </source>
</evidence>
<evidence type="ECO:0000256" key="4">
    <source>
        <dbReference type="ARBA" id="ARBA00022692"/>
    </source>
</evidence>
<dbReference type="SMART" id="SM00382">
    <property type="entry name" value="AAA"/>
    <property type="match status" value="1"/>
</dbReference>
<protein>
    <recommendedName>
        <fullName evidence="3">Mitochondrial chaperone BCS1</fullName>
    </recommendedName>
    <alternativeName>
        <fullName evidence="12">BCS1-like protein</fullName>
    </alternativeName>
</protein>
<proteinExistence type="inferred from homology"/>
<evidence type="ECO:0000313" key="18">
    <source>
        <dbReference type="Proteomes" id="UP000285301"/>
    </source>
</evidence>
<dbReference type="GO" id="GO:0005524">
    <property type="term" value="F:ATP binding"/>
    <property type="evidence" value="ECO:0007669"/>
    <property type="project" value="UniProtKB-KW"/>
</dbReference>
<evidence type="ECO:0000256" key="11">
    <source>
        <dbReference type="ARBA" id="ARBA00023136"/>
    </source>
</evidence>
<feature type="domain" description="BCS1 N-terminal" evidence="16">
    <location>
        <begin position="21"/>
        <end position="190"/>
    </location>
</feature>
<evidence type="ECO:0000256" key="14">
    <source>
        <dbReference type="RuleBase" id="RU003651"/>
    </source>
</evidence>
<keyword evidence="4" id="KW-0812">Transmembrane</keyword>
<evidence type="ECO:0000256" key="12">
    <source>
        <dbReference type="ARBA" id="ARBA00032816"/>
    </source>
</evidence>
<dbReference type="EMBL" id="NCKU01015766">
    <property type="protein sequence ID" value="RWR99314.1"/>
    <property type="molecule type" value="Genomic_DNA"/>
</dbReference>
<dbReference type="InterPro" id="IPR014851">
    <property type="entry name" value="BCS1_N"/>
</dbReference>
<evidence type="ECO:0000256" key="9">
    <source>
        <dbReference type="ARBA" id="ARBA00022989"/>
    </source>
</evidence>
<evidence type="ECO:0000313" key="17">
    <source>
        <dbReference type="EMBL" id="RWR99314.1"/>
    </source>
</evidence>
<dbReference type="SMART" id="SM01024">
    <property type="entry name" value="BCS1_N"/>
    <property type="match status" value="1"/>
</dbReference>
<keyword evidence="11" id="KW-0472">Membrane</keyword>
<dbReference type="InterPro" id="IPR003959">
    <property type="entry name" value="ATPase_AAA_core"/>
</dbReference>